<dbReference type="PANTHER" id="PTHR43194:SF2">
    <property type="entry name" value="PEROXISOMAL MEMBRANE PROTEIN LPX1"/>
    <property type="match status" value="1"/>
</dbReference>
<organism evidence="2 3">
    <name type="scientific">Hamadaea flava</name>
    <dbReference type="NCBI Taxonomy" id="1742688"/>
    <lineage>
        <taxon>Bacteria</taxon>
        <taxon>Bacillati</taxon>
        <taxon>Actinomycetota</taxon>
        <taxon>Actinomycetes</taxon>
        <taxon>Micromonosporales</taxon>
        <taxon>Micromonosporaceae</taxon>
        <taxon>Hamadaea</taxon>
    </lineage>
</organism>
<dbReference type="Gene3D" id="3.40.50.1820">
    <property type="entry name" value="alpha/beta hydrolase"/>
    <property type="match status" value="1"/>
</dbReference>
<accession>A0ABV8LKR0</accession>
<keyword evidence="2" id="KW-0378">Hydrolase</keyword>
<comment type="caution">
    <text evidence="2">The sequence shown here is derived from an EMBL/GenBank/DDBJ whole genome shotgun (WGS) entry which is preliminary data.</text>
</comment>
<dbReference type="Pfam" id="PF00561">
    <property type="entry name" value="Abhydrolase_1"/>
    <property type="match status" value="1"/>
</dbReference>
<reference evidence="3" key="1">
    <citation type="journal article" date="2019" name="Int. J. Syst. Evol. Microbiol.">
        <title>The Global Catalogue of Microorganisms (GCM) 10K type strain sequencing project: providing services to taxonomists for standard genome sequencing and annotation.</title>
        <authorList>
            <consortium name="The Broad Institute Genomics Platform"/>
            <consortium name="The Broad Institute Genome Sequencing Center for Infectious Disease"/>
            <person name="Wu L."/>
            <person name="Ma J."/>
        </authorList>
    </citation>
    <scope>NUCLEOTIDE SEQUENCE [LARGE SCALE GENOMIC DNA]</scope>
    <source>
        <strain evidence="3">CGMCC 4.7289</strain>
    </source>
</reference>
<feature type="domain" description="AB hydrolase-1" evidence="1">
    <location>
        <begin position="21"/>
        <end position="240"/>
    </location>
</feature>
<evidence type="ECO:0000259" key="1">
    <source>
        <dbReference type="Pfam" id="PF00561"/>
    </source>
</evidence>
<sequence length="256" mass="27317">MIEITVGSARVPYRTTGQGRPLVLVHGTNRGGASWDGVADAFADRCTVVLPNLSGSDLARDDGRDLTGEQLADQVAAVIADVGAGPADVVGHSMGAVVVATLAATRPDLVRTAVLAAGFAGQGDEYFRNVLTVWRDLAGVPDTFARYAMLQAFSREYLNSLDRAAVDELAGGYQPNANRLRQLDLDLRLDVRQLLPRIQAPTLVIGGSRDTLVPVEHSRELAAGIPGAAYAELDCGHLMATERPAEFVKLVRDFIR</sequence>
<dbReference type="Proteomes" id="UP001595816">
    <property type="component" value="Unassembled WGS sequence"/>
</dbReference>
<dbReference type="GO" id="GO:0016787">
    <property type="term" value="F:hydrolase activity"/>
    <property type="evidence" value="ECO:0007669"/>
    <property type="project" value="UniProtKB-KW"/>
</dbReference>
<dbReference type="InterPro" id="IPR029058">
    <property type="entry name" value="AB_hydrolase_fold"/>
</dbReference>
<dbReference type="SUPFAM" id="SSF53474">
    <property type="entry name" value="alpha/beta-Hydrolases"/>
    <property type="match status" value="1"/>
</dbReference>
<evidence type="ECO:0000313" key="3">
    <source>
        <dbReference type="Proteomes" id="UP001595816"/>
    </source>
</evidence>
<name>A0ABV8LKR0_9ACTN</name>
<proteinExistence type="predicted"/>
<protein>
    <submittedName>
        <fullName evidence="2">Alpha/beta fold hydrolase</fullName>
    </submittedName>
</protein>
<keyword evidence="3" id="KW-1185">Reference proteome</keyword>
<dbReference type="EMBL" id="JBHSAY010000006">
    <property type="protein sequence ID" value="MFC4131557.1"/>
    <property type="molecule type" value="Genomic_DNA"/>
</dbReference>
<dbReference type="InterPro" id="IPR000073">
    <property type="entry name" value="AB_hydrolase_1"/>
</dbReference>
<dbReference type="PRINTS" id="PR00111">
    <property type="entry name" value="ABHYDROLASE"/>
</dbReference>
<evidence type="ECO:0000313" key="2">
    <source>
        <dbReference type="EMBL" id="MFC4131557.1"/>
    </source>
</evidence>
<dbReference type="PANTHER" id="PTHR43194">
    <property type="entry name" value="HYDROLASE ALPHA/BETA FOLD FAMILY"/>
    <property type="match status" value="1"/>
</dbReference>
<dbReference type="InterPro" id="IPR050228">
    <property type="entry name" value="Carboxylesterase_BioH"/>
</dbReference>
<gene>
    <name evidence="2" type="ORF">ACFOZ4_13180</name>
</gene>
<dbReference type="RefSeq" id="WP_253755196.1">
    <property type="nucleotide sequence ID" value="NZ_JAMZDZ010000001.1"/>
</dbReference>